<name>A0AAU9VGL2_9FIRM</name>
<keyword evidence="4" id="KW-1185">Reference proteome</keyword>
<dbReference type="EMBL" id="OW659496">
    <property type="protein sequence ID" value="CAH2763698.1"/>
    <property type="molecule type" value="Genomic_DNA"/>
</dbReference>
<dbReference type="RefSeq" id="WP_254006903.1">
    <property type="nucleotide sequence ID" value="NZ_OW659477.1"/>
</dbReference>
<organism evidence="2 5">
    <name type="scientific">Erysipelothrix amsterdamensis</name>
    <dbReference type="NCBI Taxonomy" id="2929157"/>
    <lineage>
        <taxon>Bacteria</taxon>
        <taxon>Bacillati</taxon>
        <taxon>Bacillota</taxon>
        <taxon>Erysipelotrichia</taxon>
        <taxon>Erysipelotrichales</taxon>
        <taxon>Erysipelotrichaceae</taxon>
        <taxon>Erysipelothrix</taxon>
    </lineage>
</organism>
<evidence type="ECO:0000313" key="3">
    <source>
        <dbReference type="EMBL" id="CAH2763698.1"/>
    </source>
</evidence>
<dbReference type="AlphaFoldDB" id="A0AAU9VGL2"/>
<evidence type="ECO:0000313" key="5">
    <source>
        <dbReference type="Proteomes" id="UP001154111"/>
    </source>
</evidence>
<keyword evidence="1" id="KW-0812">Transmembrane</keyword>
<accession>A0AAU9VGL2</accession>
<feature type="transmembrane region" description="Helical" evidence="1">
    <location>
        <begin position="6"/>
        <end position="25"/>
    </location>
</feature>
<evidence type="ECO:0000313" key="4">
    <source>
        <dbReference type="Proteomes" id="UP001154095"/>
    </source>
</evidence>
<gene>
    <name evidence="2" type="ORF">ERYAMS2_00033</name>
    <name evidence="3" type="ORF">ERYAMS_01591</name>
</gene>
<reference evidence="2" key="1">
    <citation type="submission" date="2022-04" db="EMBL/GenBank/DDBJ databases">
        <authorList>
            <person name="Forde T."/>
        </authorList>
    </citation>
    <scope>NUCLEOTIDE SEQUENCE</scope>
    <source>
        <strain evidence="2">A18Y016a</strain>
        <strain evidence="3">A18Y020d</strain>
    </source>
</reference>
<keyword evidence="1" id="KW-0472">Membrane</keyword>
<dbReference type="Proteomes" id="UP001154111">
    <property type="component" value="Chromosome"/>
</dbReference>
<protein>
    <submittedName>
        <fullName evidence="2">Uncharacterized protein</fullName>
    </submittedName>
</protein>
<proteinExistence type="predicted"/>
<dbReference type="Proteomes" id="UP001154095">
    <property type="component" value="Chromosome"/>
</dbReference>
<dbReference type="EMBL" id="OW659477">
    <property type="protein sequence ID" value="CAH2760410.1"/>
    <property type="molecule type" value="Genomic_DNA"/>
</dbReference>
<evidence type="ECO:0000256" key="1">
    <source>
        <dbReference type="SAM" id="Phobius"/>
    </source>
</evidence>
<evidence type="ECO:0000313" key="2">
    <source>
        <dbReference type="EMBL" id="CAH2760410.1"/>
    </source>
</evidence>
<keyword evidence="1" id="KW-1133">Transmembrane helix</keyword>
<sequence length="105" mass="12375">MEYLWPITGICSVVIVLLNLFRSLTGRMKHWYLYYSLSFIFPILFLLSEYYLIVRLVNRDDFGTIGDIAPTMFTIIMGCCLVAFILNGISLYFYVKHYNLRESYS</sequence>
<feature type="transmembrane region" description="Helical" evidence="1">
    <location>
        <begin position="32"/>
        <end position="53"/>
    </location>
</feature>
<feature type="transmembrane region" description="Helical" evidence="1">
    <location>
        <begin position="73"/>
        <end position="95"/>
    </location>
</feature>